<dbReference type="InterPro" id="IPR035921">
    <property type="entry name" value="F/V-ATP_Csub_sf"/>
</dbReference>
<dbReference type="PRINTS" id="PR00124">
    <property type="entry name" value="ATPASEC"/>
</dbReference>
<dbReference type="InterPro" id="IPR020537">
    <property type="entry name" value="ATP_synth_F0_csu_DDCD_BS"/>
</dbReference>
<gene>
    <name evidence="15" type="ORF">SAMN03080601_01318</name>
</gene>
<feature type="transmembrane region" description="Helical" evidence="13">
    <location>
        <begin position="46"/>
        <end position="67"/>
    </location>
</feature>
<dbReference type="PROSITE" id="PS00605">
    <property type="entry name" value="ATPASE_C"/>
    <property type="match status" value="1"/>
</dbReference>
<dbReference type="GO" id="GO:0045259">
    <property type="term" value="C:proton-transporting ATP synthase complex"/>
    <property type="evidence" value="ECO:0007669"/>
    <property type="project" value="UniProtKB-KW"/>
</dbReference>
<evidence type="ECO:0000256" key="1">
    <source>
        <dbReference type="ARBA" id="ARBA00004141"/>
    </source>
</evidence>
<evidence type="ECO:0000259" key="14">
    <source>
        <dbReference type="Pfam" id="PF00137"/>
    </source>
</evidence>
<keyword evidence="6" id="KW-0375">Hydrogen ion transport</keyword>
<evidence type="ECO:0000256" key="4">
    <source>
        <dbReference type="ARBA" id="ARBA00022547"/>
    </source>
</evidence>
<evidence type="ECO:0000256" key="8">
    <source>
        <dbReference type="ARBA" id="ARBA00023065"/>
    </source>
</evidence>
<dbReference type="SUPFAM" id="SSF81333">
    <property type="entry name" value="F1F0 ATP synthase subunit C"/>
    <property type="match status" value="1"/>
</dbReference>
<keyword evidence="8" id="KW-0406">Ion transport</keyword>
<dbReference type="AlphaFoldDB" id="A0A1T5EER0"/>
<accession>A0A1T5EER0</accession>
<keyword evidence="5 13" id="KW-0812">Transmembrane</keyword>
<dbReference type="OrthoDB" id="5383454at2"/>
<evidence type="ECO:0000256" key="11">
    <source>
        <dbReference type="ARBA" id="ARBA00032200"/>
    </source>
</evidence>
<dbReference type="GO" id="GO:0008289">
    <property type="term" value="F:lipid binding"/>
    <property type="evidence" value="ECO:0007669"/>
    <property type="project" value="UniProtKB-KW"/>
</dbReference>
<keyword evidence="7 13" id="KW-1133">Transmembrane helix</keyword>
<evidence type="ECO:0000256" key="12">
    <source>
        <dbReference type="ARBA" id="ARBA00032887"/>
    </source>
</evidence>
<keyword evidence="9" id="KW-0446">Lipid-binding</keyword>
<protein>
    <recommendedName>
        <fullName evidence="11">ATP synthase F(0) sector subunit c</fullName>
    </recommendedName>
    <alternativeName>
        <fullName evidence="12">F-type ATPase subunit c</fullName>
    </alternativeName>
</protein>
<feature type="domain" description="V-ATPase proteolipid subunit C-like" evidence="14">
    <location>
        <begin position="11"/>
        <end position="66"/>
    </location>
</feature>
<evidence type="ECO:0000256" key="2">
    <source>
        <dbReference type="ARBA" id="ARBA00006704"/>
    </source>
</evidence>
<dbReference type="EMBL" id="FUYV01000005">
    <property type="protein sequence ID" value="SKB82433.1"/>
    <property type="molecule type" value="Genomic_DNA"/>
</dbReference>
<dbReference type="GO" id="GO:0033177">
    <property type="term" value="C:proton-transporting two-sector ATPase complex, proton-transporting domain"/>
    <property type="evidence" value="ECO:0007669"/>
    <property type="project" value="InterPro"/>
</dbReference>
<evidence type="ECO:0000256" key="13">
    <source>
        <dbReference type="SAM" id="Phobius"/>
    </source>
</evidence>
<keyword evidence="3" id="KW-0813">Transport</keyword>
<dbReference type="GO" id="GO:0015986">
    <property type="term" value="P:proton motive force-driven ATP synthesis"/>
    <property type="evidence" value="ECO:0007669"/>
    <property type="project" value="InterPro"/>
</dbReference>
<evidence type="ECO:0000313" key="16">
    <source>
        <dbReference type="Proteomes" id="UP000191055"/>
    </source>
</evidence>
<dbReference type="CDD" id="cd18121">
    <property type="entry name" value="ATP-synt_Fo_c"/>
    <property type="match status" value="1"/>
</dbReference>
<keyword evidence="16" id="KW-1185">Reference proteome</keyword>
<evidence type="ECO:0000256" key="6">
    <source>
        <dbReference type="ARBA" id="ARBA00022781"/>
    </source>
</evidence>
<dbReference type="InterPro" id="IPR038662">
    <property type="entry name" value="ATP_synth_F0_csu_sf"/>
</dbReference>
<keyword evidence="4" id="KW-0138">CF(0)</keyword>
<dbReference type="Gene3D" id="1.20.20.10">
    <property type="entry name" value="F1F0 ATP synthase subunit C"/>
    <property type="match status" value="1"/>
</dbReference>
<sequence>MEHFNSTVFGLALIIFAAAFGISRIAQSAMEAMSRQPEISSKIQTAMIVVAALIEGATLFAIVVAWLS</sequence>
<dbReference type="InterPro" id="IPR000454">
    <property type="entry name" value="ATP_synth_F0_csu"/>
</dbReference>
<evidence type="ECO:0000256" key="10">
    <source>
        <dbReference type="ARBA" id="ARBA00023136"/>
    </source>
</evidence>
<evidence type="ECO:0000313" key="15">
    <source>
        <dbReference type="EMBL" id="SKB82433.1"/>
    </source>
</evidence>
<evidence type="ECO:0000256" key="5">
    <source>
        <dbReference type="ARBA" id="ARBA00022692"/>
    </source>
</evidence>
<dbReference type="STRING" id="889453.SAMN03080601_01318"/>
<comment type="subcellular location">
    <subcellularLocation>
        <location evidence="1">Membrane</location>
        <topology evidence="1">Multi-pass membrane protein</topology>
    </subcellularLocation>
</comment>
<feature type="transmembrane region" description="Helical" evidence="13">
    <location>
        <begin position="6"/>
        <end position="26"/>
    </location>
</feature>
<dbReference type="GO" id="GO:0015078">
    <property type="term" value="F:proton transmembrane transporter activity"/>
    <property type="evidence" value="ECO:0007669"/>
    <property type="project" value="InterPro"/>
</dbReference>
<dbReference type="RefSeq" id="WP_079557087.1">
    <property type="nucleotide sequence ID" value="NZ_CP021904.1"/>
</dbReference>
<name>A0A1T5EER0_9BACT</name>
<dbReference type="Pfam" id="PF00137">
    <property type="entry name" value="ATP-synt_C"/>
    <property type="match status" value="1"/>
</dbReference>
<evidence type="ECO:0000256" key="9">
    <source>
        <dbReference type="ARBA" id="ARBA00023121"/>
    </source>
</evidence>
<evidence type="ECO:0000256" key="3">
    <source>
        <dbReference type="ARBA" id="ARBA00022448"/>
    </source>
</evidence>
<reference evidence="15 16" key="1">
    <citation type="submission" date="2017-02" db="EMBL/GenBank/DDBJ databases">
        <authorList>
            <person name="Peterson S.W."/>
        </authorList>
    </citation>
    <scope>NUCLEOTIDE SEQUENCE [LARGE SCALE GENOMIC DNA]</scope>
    <source>
        <strain evidence="15 16">DSM 24412</strain>
    </source>
</reference>
<organism evidence="15 16">
    <name type="scientific">Alkalitalea saponilacus</name>
    <dbReference type="NCBI Taxonomy" id="889453"/>
    <lineage>
        <taxon>Bacteria</taxon>
        <taxon>Pseudomonadati</taxon>
        <taxon>Bacteroidota</taxon>
        <taxon>Bacteroidia</taxon>
        <taxon>Marinilabiliales</taxon>
        <taxon>Marinilabiliaceae</taxon>
        <taxon>Alkalitalea</taxon>
    </lineage>
</organism>
<keyword evidence="10 13" id="KW-0472">Membrane</keyword>
<evidence type="ECO:0000256" key="7">
    <source>
        <dbReference type="ARBA" id="ARBA00022989"/>
    </source>
</evidence>
<dbReference type="Proteomes" id="UP000191055">
    <property type="component" value="Unassembled WGS sequence"/>
</dbReference>
<comment type="similarity">
    <text evidence="2">Belongs to the ATPase C chain family.</text>
</comment>
<dbReference type="InterPro" id="IPR002379">
    <property type="entry name" value="ATPase_proteolipid_c-like_dom"/>
</dbReference>
<proteinExistence type="inferred from homology"/>
<dbReference type="KEGG" id="asx:CDL62_07575"/>